<evidence type="ECO:0000259" key="7">
    <source>
        <dbReference type="PROSITE" id="PS50949"/>
    </source>
</evidence>
<dbReference type="GO" id="GO:0003677">
    <property type="term" value="F:DNA binding"/>
    <property type="evidence" value="ECO:0007669"/>
    <property type="project" value="UniProtKB-KW"/>
</dbReference>
<dbReference type="GO" id="GO:0008483">
    <property type="term" value="F:transaminase activity"/>
    <property type="evidence" value="ECO:0007669"/>
    <property type="project" value="UniProtKB-KW"/>
</dbReference>
<dbReference type="AlphaFoldDB" id="A0A1Y6JWD4"/>
<keyword evidence="4" id="KW-0805">Transcription regulation</keyword>
<dbReference type="InterPro" id="IPR036388">
    <property type="entry name" value="WH-like_DNA-bd_sf"/>
</dbReference>
<evidence type="ECO:0000313" key="8">
    <source>
        <dbReference type="EMBL" id="SMS13143.1"/>
    </source>
</evidence>
<dbReference type="PANTHER" id="PTHR46577">
    <property type="entry name" value="HTH-TYPE TRANSCRIPTIONAL REGULATORY PROTEIN GABR"/>
    <property type="match status" value="1"/>
</dbReference>
<evidence type="ECO:0000256" key="5">
    <source>
        <dbReference type="ARBA" id="ARBA00023125"/>
    </source>
</evidence>
<dbReference type="InterPro" id="IPR004839">
    <property type="entry name" value="Aminotransferase_I/II_large"/>
</dbReference>
<dbReference type="Gene3D" id="1.10.10.10">
    <property type="entry name" value="Winged helix-like DNA-binding domain superfamily/Winged helix DNA-binding domain"/>
    <property type="match status" value="1"/>
</dbReference>
<dbReference type="InterPro" id="IPR015424">
    <property type="entry name" value="PyrdxlP-dep_Trfase"/>
</dbReference>
<accession>A0A1Y6JWD4</accession>
<keyword evidence="2" id="KW-0808">Transferase</keyword>
<dbReference type="InterPro" id="IPR000524">
    <property type="entry name" value="Tscrpt_reg_HTH_GntR"/>
</dbReference>
<comment type="similarity">
    <text evidence="1">In the C-terminal section; belongs to the class-I pyridoxal-phosphate-dependent aminotransferase family.</text>
</comment>
<dbReference type="Gene3D" id="3.40.640.10">
    <property type="entry name" value="Type I PLP-dependent aspartate aminotransferase-like (Major domain)"/>
    <property type="match status" value="1"/>
</dbReference>
<keyword evidence="5" id="KW-0238">DNA-binding</keyword>
<dbReference type="PANTHER" id="PTHR46577:SF2">
    <property type="entry name" value="TRANSCRIPTIONAL REGULATORY PROTEIN"/>
    <property type="match status" value="1"/>
</dbReference>
<dbReference type="SMART" id="SM00345">
    <property type="entry name" value="HTH_GNTR"/>
    <property type="match status" value="1"/>
</dbReference>
<protein>
    <submittedName>
        <fullName evidence="8">Predicted transcriptional regulator of pyridoxine metabolism</fullName>
    </submittedName>
</protein>
<evidence type="ECO:0000256" key="6">
    <source>
        <dbReference type="ARBA" id="ARBA00023163"/>
    </source>
</evidence>
<dbReference type="GO" id="GO:0003700">
    <property type="term" value="F:DNA-binding transcription factor activity"/>
    <property type="evidence" value="ECO:0007669"/>
    <property type="project" value="InterPro"/>
</dbReference>
<evidence type="ECO:0000256" key="4">
    <source>
        <dbReference type="ARBA" id="ARBA00023015"/>
    </source>
</evidence>
<dbReference type="Proteomes" id="UP000195412">
    <property type="component" value="Chromosome I"/>
</dbReference>
<dbReference type="InterPro" id="IPR051446">
    <property type="entry name" value="HTH_trans_reg/aminotransferase"/>
</dbReference>
<dbReference type="CDD" id="cd07377">
    <property type="entry name" value="WHTH_GntR"/>
    <property type="match status" value="1"/>
</dbReference>
<dbReference type="KEGG" id="lzy:LZ3411_0093"/>
<dbReference type="InterPro" id="IPR036390">
    <property type="entry name" value="WH_DNA-bd_sf"/>
</dbReference>
<dbReference type="Pfam" id="PF00155">
    <property type="entry name" value="Aminotran_1_2"/>
    <property type="match status" value="1"/>
</dbReference>
<proteinExistence type="inferred from homology"/>
<name>A0A1Y6JWD4_9LACO</name>
<dbReference type="Pfam" id="PF00392">
    <property type="entry name" value="GntR"/>
    <property type="match status" value="1"/>
</dbReference>
<dbReference type="SUPFAM" id="SSF46785">
    <property type="entry name" value="Winged helix' DNA-binding domain"/>
    <property type="match status" value="1"/>
</dbReference>
<dbReference type="RefSeq" id="WP_087741290.1">
    <property type="nucleotide sequence ID" value="NZ_JBPWQU010000015.1"/>
</dbReference>
<keyword evidence="6" id="KW-0804">Transcription</keyword>
<evidence type="ECO:0000256" key="2">
    <source>
        <dbReference type="ARBA" id="ARBA00022576"/>
    </source>
</evidence>
<dbReference type="EMBL" id="LT854705">
    <property type="protein sequence ID" value="SMS13143.1"/>
    <property type="molecule type" value="Genomic_DNA"/>
</dbReference>
<evidence type="ECO:0000256" key="1">
    <source>
        <dbReference type="ARBA" id="ARBA00005384"/>
    </source>
</evidence>
<organism evidence="8 9">
    <name type="scientific">Levilactobacillus zymae</name>
    <dbReference type="NCBI Taxonomy" id="267363"/>
    <lineage>
        <taxon>Bacteria</taxon>
        <taxon>Bacillati</taxon>
        <taxon>Bacillota</taxon>
        <taxon>Bacilli</taxon>
        <taxon>Lactobacillales</taxon>
        <taxon>Lactobacillaceae</taxon>
        <taxon>Levilactobacillus</taxon>
    </lineage>
</organism>
<feature type="domain" description="HTH gntR-type" evidence="7">
    <location>
        <begin position="12"/>
        <end position="80"/>
    </location>
</feature>
<reference evidence="9" key="1">
    <citation type="submission" date="2017-05" db="EMBL/GenBank/DDBJ databases">
        <authorList>
            <person name="Papadimitriou K."/>
        </authorList>
    </citation>
    <scope>NUCLEOTIDE SEQUENCE [LARGE SCALE GENOMIC DNA]</scope>
    <source>
        <strain evidence="9">ACA-DC 3411</strain>
    </source>
</reference>
<keyword evidence="3" id="KW-0663">Pyridoxal phosphate</keyword>
<evidence type="ECO:0000313" key="9">
    <source>
        <dbReference type="Proteomes" id="UP000195412"/>
    </source>
</evidence>
<dbReference type="CDD" id="cd00609">
    <property type="entry name" value="AAT_like"/>
    <property type="match status" value="1"/>
</dbReference>
<dbReference type="GO" id="GO:0030170">
    <property type="term" value="F:pyridoxal phosphate binding"/>
    <property type="evidence" value="ECO:0007669"/>
    <property type="project" value="InterPro"/>
</dbReference>
<keyword evidence="2" id="KW-0032">Aminotransferase</keyword>
<dbReference type="SUPFAM" id="SSF53383">
    <property type="entry name" value="PLP-dependent transferases"/>
    <property type="match status" value="1"/>
</dbReference>
<dbReference type="Gene3D" id="3.90.1150.10">
    <property type="entry name" value="Aspartate Aminotransferase, domain 1"/>
    <property type="match status" value="1"/>
</dbReference>
<sequence>MINWAASLPVIKPKYLAITQLIKTLIQSDQLLPGQRLPAERQLATWLRVDRSTVSRALADLSAQGVLVKRRGSGTFVAQIPQLKPLTTSVNWQLLRHPAPPSASLQAQLTQARALDHGQLIDGAAASLPSELIPRLGQFQLDWATYLAQQTPATTLGDPDLLATLSRQPVLFPQLDLTHQTLMVAGGAEQSLFLVLSSLLQPGDAVAFVTPSYFNATAVFNTLSIRTYPVPLTTTHFALDQLDQTIRQHRIKLLIMNPTFENPTGETLTLTQRQRLLRLCQHYQIPIVEDDVFGWLVTDETAMPPLKVLSPANVIYISSLSKLLGANTRIGWLIAPQAIGQRLLQVQKQLDMVPSMLAQTWVNLALNSPRFDGELTRLTTELTQRRQAVAAIFRRYRPTWRFTLPQGGFYLWVHQDDRTIFNRLLEQDILVQPGTLFGAGRGDFRFNVAGMTPSRQRDLANRLAATQSS</sequence>
<dbReference type="InterPro" id="IPR015421">
    <property type="entry name" value="PyrdxlP-dep_Trfase_major"/>
</dbReference>
<gene>
    <name evidence="8" type="ORF">LZ3411_0093</name>
</gene>
<dbReference type="InterPro" id="IPR015422">
    <property type="entry name" value="PyrdxlP-dep_Trfase_small"/>
</dbReference>
<dbReference type="PROSITE" id="PS50949">
    <property type="entry name" value="HTH_GNTR"/>
    <property type="match status" value="1"/>
</dbReference>
<dbReference type="PRINTS" id="PR00035">
    <property type="entry name" value="HTHGNTR"/>
</dbReference>
<evidence type="ECO:0000256" key="3">
    <source>
        <dbReference type="ARBA" id="ARBA00022898"/>
    </source>
</evidence>